<organism evidence="6 7">
    <name type="scientific">Leptospirillum ferriphilum</name>
    <dbReference type="NCBI Taxonomy" id="178606"/>
    <lineage>
        <taxon>Bacteria</taxon>
        <taxon>Pseudomonadati</taxon>
        <taxon>Nitrospirota</taxon>
        <taxon>Nitrospiria</taxon>
        <taxon>Nitrospirales</taxon>
        <taxon>Nitrospiraceae</taxon>
        <taxon>Leptospirillum</taxon>
    </lineage>
</organism>
<evidence type="ECO:0000256" key="2">
    <source>
        <dbReference type="ARBA" id="ARBA00022499"/>
    </source>
</evidence>
<name>A0A094X5U4_9BACT</name>
<dbReference type="EMBL" id="JPGK01000004">
    <property type="protein sequence ID" value="KGA93914.1"/>
    <property type="molecule type" value="Genomic_DNA"/>
</dbReference>
<sequence>MFNGEEVILFPERKTIPGAPGREIHKDAPAPKRPETKKTGDRLMDRMKKVDPNQSERYRQRTGE</sequence>
<proteinExistence type="inferred from homology"/>
<keyword evidence="3 4" id="KW-0833">Ubl conjugation pathway</keyword>
<gene>
    <name evidence="4" type="primary">ubact</name>
    <name evidence="6" type="ORF">LptCag_0540</name>
</gene>
<reference evidence="6 7" key="1">
    <citation type="submission" date="2014-06" db="EMBL/GenBank/DDBJ databases">
        <title>Draft genome sequence of iron oxidizing acidophile Leptospirillum ferriphilum DSM14647.</title>
        <authorList>
            <person name="Cardenas J.P."/>
            <person name="Lazcano M."/>
            <person name="Ossandon F.J."/>
            <person name="Corbett M."/>
            <person name="Holmes D.S."/>
            <person name="Watkin E."/>
        </authorList>
    </citation>
    <scope>NUCLEOTIDE SEQUENCE [LARGE SCALE GENOMIC DNA]</scope>
    <source>
        <strain evidence="6 7">DSM 14647</strain>
    </source>
</reference>
<dbReference type="HAMAP" id="MF_02133">
    <property type="entry name" value="UBact"/>
    <property type="match status" value="1"/>
</dbReference>
<comment type="caution">
    <text evidence="6">The sequence shown here is derived from an EMBL/GenBank/DDBJ whole genome shotgun (WGS) entry which is preliminary data.</text>
</comment>
<evidence type="ECO:0000313" key="7">
    <source>
        <dbReference type="Proteomes" id="UP000029452"/>
    </source>
</evidence>
<dbReference type="RefSeq" id="WP_014961678.1">
    <property type="nucleotide sequence ID" value="NZ_JBPKCJ010000004.1"/>
</dbReference>
<dbReference type="PATRIC" id="fig|178606.4.peg.1072"/>
<dbReference type="Proteomes" id="UP000029452">
    <property type="component" value="Unassembled WGS sequence"/>
</dbReference>
<evidence type="ECO:0000313" key="6">
    <source>
        <dbReference type="EMBL" id="KGA93914.1"/>
    </source>
</evidence>
<dbReference type="InterPro" id="IPR037543">
    <property type="entry name" value="UBact"/>
</dbReference>
<feature type="region of interest" description="Disordered" evidence="5">
    <location>
        <begin position="1"/>
        <end position="64"/>
    </location>
</feature>
<protein>
    <recommendedName>
        <fullName evidence="1 4">Prokaryotic ubiquitin-like protein UBact</fullName>
    </recommendedName>
</protein>
<evidence type="ECO:0000256" key="5">
    <source>
        <dbReference type="SAM" id="MobiDB-lite"/>
    </source>
</evidence>
<comment type="caution">
    <text evidence="4">Lacks conserved residue(s) required for the propagation of feature annotation.</text>
</comment>
<accession>A0A094X5U4</accession>
<feature type="compositionally biased region" description="Basic and acidic residues" evidence="5">
    <location>
        <begin position="22"/>
        <end position="64"/>
    </location>
</feature>
<feature type="cross-link" description="Isoglutamyl lysine isopeptide (Glu-Lys) (interchain with K-? in acceptor proteins)" evidence="4">
    <location>
        <position position="64"/>
    </location>
</feature>
<dbReference type="GO" id="GO:0031386">
    <property type="term" value="F:protein tag activity"/>
    <property type="evidence" value="ECO:0007669"/>
    <property type="project" value="UniProtKB-UniRule"/>
</dbReference>
<dbReference type="Pfam" id="PF20513">
    <property type="entry name" value="UBact"/>
    <property type="match status" value="1"/>
</dbReference>
<keyword evidence="2 4" id="KW-1017">Isopeptide bond</keyword>
<evidence type="ECO:0000256" key="1">
    <source>
        <dbReference type="ARBA" id="ARBA00018290"/>
    </source>
</evidence>
<dbReference type="OrthoDB" id="9804911at2"/>
<evidence type="ECO:0000256" key="3">
    <source>
        <dbReference type="ARBA" id="ARBA00022786"/>
    </source>
</evidence>
<dbReference type="AlphaFoldDB" id="A0A094X5U4"/>
<comment type="function">
    <text evidence="4">May function as a protein modifier covalently attached to lysine residues of substrate proteins. This may serve to target the modified proteins for degradation by proteasomes.</text>
</comment>
<comment type="similarity">
    <text evidence="4">Belongs to the ubiquitin-like protein UBact family.</text>
</comment>
<evidence type="ECO:0000256" key="4">
    <source>
        <dbReference type="HAMAP-Rule" id="MF_02133"/>
    </source>
</evidence>
<dbReference type="NCBIfam" id="NF033388">
    <property type="entry name" value="ubiq_like_UBact"/>
    <property type="match status" value="1"/>
</dbReference>